<evidence type="ECO:0000256" key="13">
    <source>
        <dbReference type="ARBA" id="ARBA00049244"/>
    </source>
</evidence>
<feature type="coiled-coil region" evidence="14">
    <location>
        <begin position="464"/>
        <end position="491"/>
    </location>
</feature>
<dbReference type="Pfam" id="PF01367">
    <property type="entry name" value="5_3_exonuc"/>
    <property type="match status" value="1"/>
</dbReference>
<dbReference type="InterPro" id="IPR002421">
    <property type="entry name" value="5-3_exonuclease"/>
</dbReference>
<dbReference type="InterPro" id="IPR012337">
    <property type="entry name" value="RNaseH-like_sf"/>
</dbReference>
<dbReference type="Pfam" id="PF00476">
    <property type="entry name" value="DNA_pol_A"/>
    <property type="match status" value="1"/>
</dbReference>
<dbReference type="PRINTS" id="PR00868">
    <property type="entry name" value="DNAPOLI"/>
</dbReference>
<accession>A0A1F8ESY4</accession>
<dbReference type="Gene3D" id="1.10.150.20">
    <property type="entry name" value="5' to 3' exonuclease, C-terminal subdomain"/>
    <property type="match status" value="2"/>
</dbReference>
<dbReference type="FunFam" id="1.10.150.20:FF:000003">
    <property type="entry name" value="DNA polymerase I"/>
    <property type="match status" value="1"/>
</dbReference>
<dbReference type="AlphaFoldDB" id="A0A1F8ESY4"/>
<keyword evidence="6" id="KW-0540">Nuclease</keyword>
<dbReference type="Gene3D" id="3.30.420.10">
    <property type="entry name" value="Ribonuclease H-like superfamily/Ribonuclease H"/>
    <property type="match status" value="1"/>
</dbReference>
<dbReference type="GO" id="GO:0003887">
    <property type="term" value="F:DNA-directed DNA polymerase activity"/>
    <property type="evidence" value="ECO:0007669"/>
    <property type="project" value="UniProtKB-KW"/>
</dbReference>
<keyword evidence="5" id="KW-0235">DNA replication</keyword>
<reference evidence="17 18" key="1">
    <citation type="journal article" date="2016" name="Nat. Commun.">
        <title>Thousands of microbial genomes shed light on interconnected biogeochemical processes in an aquifer system.</title>
        <authorList>
            <person name="Anantharaman K."/>
            <person name="Brown C.T."/>
            <person name="Hug L.A."/>
            <person name="Sharon I."/>
            <person name="Castelle C.J."/>
            <person name="Probst A.J."/>
            <person name="Thomas B.C."/>
            <person name="Singh A."/>
            <person name="Wilkins M.J."/>
            <person name="Karaoz U."/>
            <person name="Brodie E.L."/>
            <person name="Williams K.H."/>
            <person name="Hubbard S.S."/>
            <person name="Banfield J.F."/>
        </authorList>
    </citation>
    <scope>NUCLEOTIDE SEQUENCE [LARGE SCALE GENOMIC DNA]</scope>
</reference>
<dbReference type="FunFam" id="1.20.1060.10:FF:000001">
    <property type="entry name" value="DNA polymerase I"/>
    <property type="match status" value="1"/>
</dbReference>
<dbReference type="CDD" id="cd08637">
    <property type="entry name" value="DNA_pol_A_pol_I_C"/>
    <property type="match status" value="1"/>
</dbReference>
<dbReference type="InterPro" id="IPR036397">
    <property type="entry name" value="RNaseH_sf"/>
</dbReference>
<dbReference type="CDD" id="cd06140">
    <property type="entry name" value="DNA_polA_I_Bacillus_like_exo"/>
    <property type="match status" value="1"/>
</dbReference>
<dbReference type="InterPro" id="IPR020046">
    <property type="entry name" value="5-3_exonucl_a-hlix_arch_N"/>
</dbReference>
<comment type="caution">
    <text evidence="17">The sequence shown here is derived from an EMBL/GenBank/DDBJ whole genome shotgun (WGS) entry which is preliminary data.</text>
</comment>
<dbReference type="SUPFAM" id="SSF47807">
    <property type="entry name" value="5' to 3' exonuclease, C-terminal subdomain"/>
    <property type="match status" value="1"/>
</dbReference>
<dbReference type="SUPFAM" id="SSF53098">
    <property type="entry name" value="Ribonuclease H-like"/>
    <property type="match status" value="1"/>
</dbReference>
<dbReference type="SMART" id="SM00482">
    <property type="entry name" value="POLAc"/>
    <property type="match status" value="1"/>
</dbReference>
<dbReference type="InterPro" id="IPR001098">
    <property type="entry name" value="DNA-dir_DNA_pol_A_palm_dom"/>
</dbReference>
<keyword evidence="12" id="KW-0234">DNA repair</keyword>
<keyword evidence="11" id="KW-0238">DNA-binding</keyword>
<evidence type="ECO:0000256" key="4">
    <source>
        <dbReference type="ARBA" id="ARBA00022695"/>
    </source>
</evidence>
<evidence type="ECO:0000256" key="11">
    <source>
        <dbReference type="ARBA" id="ARBA00023125"/>
    </source>
</evidence>
<dbReference type="EMBL" id="MGJI01000031">
    <property type="protein sequence ID" value="OGN03658.1"/>
    <property type="molecule type" value="Genomic_DNA"/>
</dbReference>
<evidence type="ECO:0000256" key="14">
    <source>
        <dbReference type="SAM" id="Coils"/>
    </source>
</evidence>
<evidence type="ECO:0000256" key="12">
    <source>
        <dbReference type="ARBA" id="ARBA00023204"/>
    </source>
</evidence>
<dbReference type="GO" id="GO:0003677">
    <property type="term" value="F:DNA binding"/>
    <property type="evidence" value="ECO:0007669"/>
    <property type="project" value="UniProtKB-KW"/>
</dbReference>
<dbReference type="CDD" id="cd09859">
    <property type="entry name" value="PIN_53EXO"/>
    <property type="match status" value="1"/>
</dbReference>
<comment type="catalytic activity">
    <reaction evidence="13">
        <text>DNA(n) + a 2'-deoxyribonucleoside 5'-triphosphate = DNA(n+1) + diphosphate</text>
        <dbReference type="Rhea" id="RHEA:22508"/>
        <dbReference type="Rhea" id="RHEA-COMP:17339"/>
        <dbReference type="Rhea" id="RHEA-COMP:17340"/>
        <dbReference type="ChEBI" id="CHEBI:33019"/>
        <dbReference type="ChEBI" id="CHEBI:61560"/>
        <dbReference type="ChEBI" id="CHEBI:173112"/>
        <dbReference type="EC" id="2.7.7.7"/>
    </reaction>
</comment>
<evidence type="ECO:0000313" key="17">
    <source>
        <dbReference type="EMBL" id="OGN03658.1"/>
    </source>
</evidence>
<protein>
    <recommendedName>
        <fullName evidence="2">DNA-directed DNA polymerase</fullName>
        <ecNumber evidence="2">2.7.7.7</ecNumber>
    </recommendedName>
</protein>
<dbReference type="InterPro" id="IPR054690">
    <property type="entry name" value="DNA_polI_exonuclease"/>
</dbReference>
<dbReference type="InterPro" id="IPR008918">
    <property type="entry name" value="HhH2"/>
</dbReference>
<evidence type="ECO:0000256" key="5">
    <source>
        <dbReference type="ARBA" id="ARBA00022705"/>
    </source>
</evidence>
<comment type="similarity">
    <text evidence="1">Belongs to the DNA polymerase type-A family.</text>
</comment>
<dbReference type="SMART" id="SM00279">
    <property type="entry name" value="HhH2"/>
    <property type="match status" value="1"/>
</dbReference>
<evidence type="ECO:0000256" key="6">
    <source>
        <dbReference type="ARBA" id="ARBA00022722"/>
    </source>
</evidence>
<evidence type="ECO:0000256" key="10">
    <source>
        <dbReference type="ARBA" id="ARBA00022932"/>
    </source>
</evidence>
<keyword evidence="3" id="KW-0808">Transferase</keyword>
<evidence type="ECO:0000256" key="2">
    <source>
        <dbReference type="ARBA" id="ARBA00012417"/>
    </source>
</evidence>
<dbReference type="GO" id="GO:0006302">
    <property type="term" value="P:double-strand break repair"/>
    <property type="evidence" value="ECO:0007669"/>
    <property type="project" value="TreeGrafter"/>
</dbReference>
<evidence type="ECO:0000256" key="8">
    <source>
        <dbReference type="ARBA" id="ARBA00022801"/>
    </source>
</evidence>
<keyword evidence="8" id="KW-0378">Hydrolase</keyword>
<keyword evidence="7" id="KW-0227">DNA damage</keyword>
<evidence type="ECO:0000256" key="1">
    <source>
        <dbReference type="ARBA" id="ARBA00007705"/>
    </source>
</evidence>
<evidence type="ECO:0000259" key="16">
    <source>
        <dbReference type="SMART" id="SM00482"/>
    </source>
</evidence>
<keyword evidence="4" id="KW-0548">Nucleotidyltransferase</keyword>
<dbReference type="Pfam" id="PF02739">
    <property type="entry name" value="5_3_exonuc_N"/>
    <property type="match status" value="1"/>
</dbReference>
<dbReference type="SUPFAM" id="SSF88723">
    <property type="entry name" value="PIN domain-like"/>
    <property type="match status" value="1"/>
</dbReference>
<gene>
    <name evidence="17" type="ORF">A2831_02120</name>
</gene>
<dbReference type="SUPFAM" id="SSF56672">
    <property type="entry name" value="DNA/RNA polymerases"/>
    <property type="match status" value="1"/>
</dbReference>
<feature type="domain" description="DNA-directed DNA polymerase family A palm" evidence="16">
    <location>
        <begin position="602"/>
        <end position="810"/>
    </location>
</feature>
<organism evidence="17 18">
    <name type="scientific">Candidatus Yanofskybacteria bacterium RIFCSPHIGHO2_01_FULL_44_17</name>
    <dbReference type="NCBI Taxonomy" id="1802668"/>
    <lineage>
        <taxon>Bacteria</taxon>
        <taxon>Candidatus Yanofskyibacteriota</taxon>
    </lineage>
</organism>
<keyword evidence="10" id="KW-0239">DNA-directed DNA polymerase</keyword>
<evidence type="ECO:0000256" key="9">
    <source>
        <dbReference type="ARBA" id="ARBA00022839"/>
    </source>
</evidence>
<keyword evidence="14" id="KW-0175">Coiled coil</keyword>
<evidence type="ECO:0000256" key="7">
    <source>
        <dbReference type="ARBA" id="ARBA00022763"/>
    </source>
</evidence>
<keyword evidence="9" id="KW-0269">Exonuclease</keyword>
<dbReference type="PANTHER" id="PTHR10133">
    <property type="entry name" value="DNA POLYMERASE I"/>
    <property type="match status" value="1"/>
</dbReference>
<dbReference type="CDD" id="cd09898">
    <property type="entry name" value="H3TH_53EXO"/>
    <property type="match status" value="1"/>
</dbReference>
<evidence type="ECO:0000313" key="18">
    <source>
        <dbReference type="Proteomes" id="UP000177507"/>
    </source>
</evidence>
<dbReference type="PANTHER" id="PTHR10133:SF27">
    <property type="entry name" value="DNA POLYMERASE NU"/>
    <property type="match status" value="1"/>
</dbReference>
<dbReference type="FunFam" id="1.10.150.20:FF:000002">
    <property type="entry name" value="DNA polymerase I"/>
    <property type="match status" value="1"/>
</dbReference>
<dbReference type="EC" id="2.7.7.7" evidence="2"/>
<proteinExistence type="inferred from homology"/>
<evidence type="ECO:0000259" key="15">
    <source>
        <dbReference type="SMART" id="SM00475"/>
    </source>
</evidence>
<name>A0A1F8ESY4_9BACT</name>
<dbReference type="Gene3D" id="3.30.70.370">
    <property type="match status" value="1"/>
</dbReference>
<dbReference type="InterPro" id="IPR002298">
    <property type="entry name" value="DNA_polymerase_A"/>
</dbReference>
<dbReference type="Pfam" id="PF22619">
    <property type="entry name" value="DNA_polI_exo1"/>
    <property type="match status" value="1"/>
</dbReference>
<dbReference type="InterPro" id="IPR043502">
    <property type="entry name" value="DNA/RNA_pol_sf"/>
</dbReference>
<dbReference type="GO" id="GO:0006261">
    <property type="term" value="P:DNA-templated DNA replication"/>
    <property type="evidence" value="ECO:0007669"/>
    <property type="project" value="InterPro"/>
</dbReference>
<evidence type="ECO:0000256" key="3">
    <source>
        <dbReference type="ARBA" id="ARBA00022679"/>
    </source>
</evidence>
<dbReference type="FunFam" id="3.40.50.1010:FF:000001">
    <property type="entry name" value="DNA polymerase I"/>
    <property type="match status" value="1"/>
</dbReference>
<dbReference type="SMART" id="SM00475">
    <property type="entry name" value="53EXOc"/>
    <property type="match status" value="1"/>
</dbReference>
<dbReference type="InterPro" id="IPR029060">
    <property type="entry name" value="PIN-like_dom_sf"/>
</dbReference>
<dbReference type="InterPro" id="IPR036279">
    <property type="entry name" value="5-3_exonuclease_C_sf"/>
</dbReference>
<dbReference type="InterPro" id="IPR020045">
    <property type="entry name" value="DNA_polI_H3TH"/>
</dbReference>
<dbReference type="Gene3D" id="1.20.1060.10">
    <property type="entry name" value="Taq DNA Polymerase, Chain T, domain 4"/>
    <property type="match status" value="1"/>
</dbReference>
<feature type="domain" description="5'-3' exonuclease" evidence="15">
    <location>
        <begin position="2"/>
        <end position="274"/>
    </location>
</feature>
<dbReference type="Proteomes" id="UP000177507">
    <property type="component" value="Unassembled WGS sequence"/>
</dbReference>
<dbReference type="GO" id="GO:0008409">
    <property type="term" value="F:5'-3' exonuclease activity"/>
    <property type="evidence" value="ECO:0007669"/>
    <property type="project" value="InterPro"/>
</dbReference>
<dbReference type="STRING" id="1802668.A2831_02120"/>
<sequence length="848" mass="95074">MKKLILIDGNALVHRAFHALPPLTSPKGIVTNAVFGFSSILIKTIKELKPDYIVAAFDLKGPTFRHEKFAEYKAHREKAPQELYDQIPLVKDVLTAFGVPIYEKAGYEADDLIGTLATRAKAKKDLQTIIATGDLDALQLVDGGKVRVFTLRKGVSDTVIYDEAAVFERYGLKPEQLNDYRGLKGDPSDNIPGVPGVGEKTASDLIQKFGSLENLYQFLERNKQQPAELKTAGISEKMAEKLLEHKDKAFFSKELSAVVKDLDIDFTIDKSAWRENANISKIESAFRDLGFASLLRRLPEIGLTAEGGPSQQAGFDLGTEPIINLEFDSDSNNIYVADAFDQKTIKKVLANSSAIVVGHNLKKLFTELKKSGQSIKNKIFDTMIAGYLLSPDTKDYDFDKIYYAEFQETPDTDSRNQPAYLWKLKKQLETKLESAKLTKVLEDIEMPLIPVLAEMEYNGIKIDTDSLAVLLKSTNKELAKLENKIYKLAGSDFNINSPQQLAEVLYNKLQIKGRVRKTGGGALSTAAPELEKLREEHPIIDLVLQYRELQKLKTTYIEPFPQLVNPADGRIHTTYNQTGAGTGRLSSENPNLQNVPIKTELGQEFRKAFIAESGYKLVSLDYSQVELRIVAHIAKDKKMIEIFRRGDDIHTATASEIFKIAPKDVTKEMRDQAKVLNFGIIFGMGSSGFARAAGVNTLRAREFITQYLAHFSGVAQYMEEMKEKAHKDGYVETLFGRRRKLLDIHSTMPQMQAQAERMAINHPVQGTEADLIKLAMIGSYNFIHSELKENGIRLLLQVHDELVFEIKNSLVEQTASRLKKIMEGVYKLDVPLVVDAKVGDNWQEMQNI</sequence>
<dbReference type="Gene3D" id="3.40.50.1010">
    <property type="entry name" value="5'-nuclease"/>
    <property type="match status" value="1"/>
</dbReference>